<comment type="caution">
    <text evidence="7">The sequence shown here is derived from an EMBL/GenBank/DDBJ whole genome shotgun (WGS) entry which is preliminary data.</text>
</comment>
<dbReference type="Pfam" id="PF04011">
    <property type="entry name" value="LemA"/>
    <property type="match status" value="1"/>
</dbReference>
<evidence type="ECO:0000256" key="3">
    <source>
        <dbReference type="ARBA" id="ARBA00022692"/>
    </source>
</evidence>
<evidence type="ECO:0000256" key="6">
    <source>
        <dbReference type="SAM" id="Phobius"/>
    </source>
</evidence>
<evidence type="ECO:0000256" key="2">
    <source>
        <dbReference type="ARBA" id="ARBA00008854"/>
    </source>
</evidence>
<comment type="similarity">
    <text evidence="2">Belongs to the LemA family.</text>
</comment>
<dbReference type="GeneID" id="301681068"/>
<organism evidence="7 8">
    <name type="scientific">Limnospira platensis NIES-46</name>
    <dbReference type="NCBI Taxonomy" id="1236695"/>
    <lineage>
        <taxon>Bacteria</taxon>
        <taxon>Bacillati</taxon>
        <taxon>Cyanobacteriota</taxon>
        <taxon>Cyanophyceae</taxon>
        <taxon>Oscillatoriophycideae</taxon>
        <taxon>Oscillatoriales</taxon>
        <taxon>Sirenicapillariaceae</taxon>
        <taxon>Limnospira</taxon>
    </lineage>
</organism>
<dbReference type="SUPFAM" id="SSF140478">
    <property type="entry name" value="LemA-like"/>
    <property type="match status" value="1"/>
</dbReference>
<name>A0A5M3T2E0_LIMPL</name>
<evidence type="ECO:0000313" key="8">
    <source>
        <dbReference type="Proteomes" id="UP000326169"/>
    </source>
</evidence>
<keyword evidence="3 6" id="KW-0812">Transmembrane</keyword>
<dbReference type="PANTHER" id="PTHR34478">
    <property type="entry name" value="PROTEIN LEMA"/>
    <property type="match status" value="1"/>
</dbReference>
<keyword evidence="8" id="KW-1185">Reference proteome</keyword>
<evidence type="ECO:0000256" key="4">
    <source>
        <dbReference type="ARBA" id="ARBA00022989"/>
    </source>
</evidence>
<evidence type="ECO:0000256" key="1">
    <source>
        <dbReference type="ARBA" id="ARBA00004167"/>
    </source>
</evidence>
<dbReference type="PANTHER" id="PTHR34478:SF1">
    <property type="entry name" value="PROTEIN LEMA"/>
    <property type="match status" value="1"/>
</dbReference>
<dbReference type="InterPro" id="IPR007156">
    <property type="entry name" value="MamQ_LemA"/>
</dbReference>
<dbReference type="Gene3D" id="1.20.1440.20">
    <property type="entry name" value="LemA-like domain"/>
    <property type="match status" value="1"/>
</dbReference>
<accession>A0A5M3T2E0</accession>
<evidence type="ECO:0000256" key="5">
    <source>
        <dbReference type="ARBA" id="ARBA00023136"/>
    </source>
</evidence>
<dbReference type="RefSeq" id="WP_006619551.1">
    <property type="nucleotide sequence ID" value="NZ_BIMW01000001.1"/>
</dbReference>
<keyword evidence="5 6" id="KW-0472">Membrane</keyword>
<feature type="transmembrane region" description="Helical" evidence="6">
    <location>
        <begin position="6"/>
        <end position="30"/>
    </location>
</feature>
<proteinExistence type="inferred from homology"/>
<evidence type="ECO:0000313" key="7">
    <source>
        <dbReference type="EMBL" id="GCE92051.1"/>
    </source>
</evidence>
<protein>
    <submittedName>
        <fullName evidence="7">LemA family protein</fullName>
    </submittedName>
</protein>
<sequence>MEILAGIFAVLLVIGIVVVILVAIVGVQAYNSLARLRRRYQNAYAQIDVQLKRRHDLIPNLVETVKGYMAHERGTLEAVIAARNAAVTATNQAASNPGDPQAMQELGQAEAALTGTLGRLFALSEAYPDLKADKSMDQLMEELRSTENKIAFARQAFNDAVTVYNTKKDVFPSNLVASSFNFQEAQLLEESSPEVKEVPNVSF</sequence>
<reference evidence="7 8" key="1">
    <citation type="journal article" date="2019" name="J Genomics">
        <title>The Draft Genome of a Hydrogen-producing Cyanobacterium, Arthrospira platensis NIES-46.</title>
        <authorList>
            <person name="Suzuki S."/>
            <person name="Yamaguchi H."/>
            <person name="Kawachi M."/>
        </authorList>
    </citation>
    <scope>NUCLEOTIDE SEQUENCE [LARGE SCALE GENOMIC DNA]</scope>
    <source>
        <strain evidence="7 8">NIES-46</strain>
    </source>
</reference>
<gene>
    <name evidence="7" type="ORF">NIES46_00860</name>
</gene>
<dbReference type="EMBL" id="BIMW01000001">
    <property type="protein sequence ID" value="GCE92051.1"/>
    <property type="molecule type" value="Genomic_DNA"/>
</dbReference>
<dbReference type="Proteomes" id="UP000326169">
    <property type="component" value="Unassembled WGS sequence"/>
</dbReference>
<keyword evidence="4 6" id="KW-1133">Transmembrane helix</keyword>
<comment type="subcellular location">
    <subcellularLocation>
        <location evidence="1">Membrane</location>
        <topology evidence="1">Single-pass membrane protein</topology>
    </subcellularLocation>
</comment>
<dbReference type="InterPro" id="IPR023353">
    <property type="entry name" value="LemA-like_dom_sf"/>
</dbReference>